<dbReference type="RefSeq" id="WP_075072813.1">
    <property type="nucleotide sequence ID" value="NZ_DF967972.1"/>
</dbReference>
<evidence type="ECO:0000256" key="7">
    <source>
        <dbReference type="ARBA" id="ARBA00023136"/>
    </source>
</evidence>
<organism evidence="10">
    <name type="scientific">Longilinea arvoryzae</name>
    <dbReference type="NCBI Taxonomy" id="360412"/>
    <lineage>
        <taxon>Bacteria</taxon>
        <taxon>Bacillati</taxon>
        <taxon>Chloroflexota</taxon>
        <taxon>Anaerolineae</taxon>
        <taxon>Anaerolineales</taxon>
        <taxon>Anaerolineaceae</taxon>
        <taxon>Longilinea</taxon>
    </lineage>
</organism>
<dbReference type="GO" id="GO:0005886">
    <property type="term" value="C:plasma membrane"/>
    <property type="evidence" value="ECO:0007669"/>
    <property type="project" value="UniProtKB-SubCell"/>
</dbReference>
<gene>
    <name evidence="10" type="ORF">LARV_01233</name>
</gene>
<feature type="transmembrane region" description="Helical" evidence="8">
    <location>
        <begin position="346"/>
        <end position="364"/>
    </location>
</feature>
<dbReference type="InterPro" id="IPR038731">
    <property type="entry name" value="RgtA/B/C-like"/>
</dbReference>
<evidence type="ECO:0000256" key="1">
    <source>
        <dbReference type="ARBA" id="ARBA00004651"/>
    </source>
</evidence>
<reference evidence="10" key="1">
    <citation type="submission" date="2015-07" db="EMBL/GenBank/DDBJ databases">
        <title>Draft Genome Sequences of Anaerolinea thermolimosa IMO-1, Bellilinea caldifistulae GOMI-1, Leptolinea tardivitalis YMTK-2, Levilinea saccharolytica KIBI-1,Longilinea arvoryzae KOME-1, Previously Described as Members of the Anaerolineaceae (Chloroflexi).</title>
        <authorList>
            <person name="Sekiguchi Y."/>
            <person name="Ohashi A."/>
            <person name="Matsuura N."/>
            <person name="Tourlousse M.D."/>
        </authorList>
    </citation>
    <scope>NUCLEOTIDE SEQUENCE [LARGE SCALE GENOMIC DNA]</scope>
    <source>
        <strain evidence="10">KOME-1</strain>
    </source>
</reference>
<evidence type="ECO:0000256" key="8">
    <source>
        <dbReference type="SAM" id="Phobius"/>
    </source>
</evidence>
<dbReference type="AlphaFoldDB" id="A0A0S7B829"/>
<dbReference type="Pfam" id="PF13231">
    <property type="entry name" value="PMT_2"/>
    <property type="match status" value="1"/>
</dbReference>
<keyword evidence="2" id="KW-1003">Cell membrane</keyword>
<keyword evidence="11" id="KW-1185">Reference proteome</keyword>
<proteinExistence type="predicted"/>
<evidence type="ECO:0000256" key="4">
    <source>
        <dbReference type="ARBA" id="ARBA00022679"/>
    </source>
</evidence>
<feature type="transmembrane region" description="Helical" evidence="8">
    <location>
        <begin position="222"/>
        <end position="242"/>
    </location>
</feature>
<evidence type="ECO:0000259" key="9">
    <source>
        <dbReference type="Pfam" id="PF13231"/>
    </source>
</evidence>
<dbReference type="STRING" id="360412.LARV_01233"/>
<comment type="subcellular location">
    <subcellularLocation>
        <location evidence="1">Cell membrane</location>
        <topology evidence="1">Multi-pass membrane protein</topology>
    </subcellularLocation>
</comment>
<feature type="transmembrane region" description="Helical" evidence="8">
    <location>
        <begin position="180"/>
        <end position="210"/>
    </location>
</feature>
<evidence type="ECO:0000313" key="11">
    <source>
        <dbReference type="Proteomes" id="UP000055060"/>
    </source>
</evidence>
<dbReference type="GO" id="GO:0016763">
    <property type="term" value="F:pentosyltransferase activity"/>
    <property type="evidence" value="ECO:0007669"/>
    <property type="project" value="TreeGrafter"/>
</dbReference>
<feature type="transmembrane region" description="Helical" evidence="8">
    <location>
        <begin position="151"/>
        <end position="168"/>
    </location>
</feature>
<dbReference type="OrthoDB" id="153251at2"/>
<name>A0A0S7B829_9CHLR</name>
<sequence length="433" mass="49031">MRNFIKHNLLILILGLAVLLRVAAAVYMGDTVQVLPGTSDQVSYHNLALRVLGGHGFSFGENWWPATRANEPTAHWSFLYTLYLVGVYALFGPHPLVARLIQAVIVGLLQPWLTYLLGKQLFNARVGLWAAFLNAIYAYFIYYGGTLMTEPFYITAILGALLLAIRLVQPPDENTRRGLLAVGLGLLLGAAVLLRQLFLLFIPFLLLWMFWASLRRHSALKWVHYVLPLAVVAAMIAPITIYNAQRFGQFVLLNTNSGYAFYWGNHPYYGTHFQPILSNEEYQQLLPQDQLNLDEAALDKELLRRGMQFVLEDPGRYALLSLSRIPAYFEFLPSSDSGTISNLSRVLSFGILWPFMLAGLIMAWRKRSHRFWDALASPKFLLVLFALVYTVIHVLTWTLIRYRLPVDATLLVFAGVCFDGIAVYLFQRKKPAG</sequence>
<dbReference type="Proteomes" id="UP000055060">
    <property type="component" value="Unassembled WGS sequence"/>
</dbReference>
<keyword evidence="4 10" id="KW-0808">Transferase</keyword>
<evidence type="ECO:0000256" key="5">
    <source>
        <dbReference type="ARBA" id="ARBA00022692"/>
    </source>
</evidence>
<dbReference type="EMBL" id="DF967972">
    <property type="protein sequence ID" value="GAP13479.1"/>
    <property type="molecule type" value="Genomic_DNA"/>
</dbReference>
<dbReference type="GO" id="GO:0009103">
    <property type="term" value="P:lipopolysaccharide biosynthetic process"/>
    <property type="evidence" value="ECO:0007669"/>
    <property type="project" value="UniProtKB-ARBA"/>
</dbReference>
<feature type="transmembrane region" description="Helical" evidence="8">
    <location>
        <begin position="126"/>
        <end position="144"/>
    </location>
</feature>
<accession>A0A0S7B829</accession>
<evidence type="ECO:0000256" key="3">
    <source>
        <dbReference type="ARBA" id="ARBA00022676"/>
    </source>
</evidence>
<dbReference type="InterPro" id="IPR050297">
    <property type="entry name" value="LipidA_mod_glycosyltrf_83"/>
</dbReference>
<feature type="domain" description="Glycosyltransferase RgtA/B/C/D-like" evidence="9">
    <location>
        <begin position="85"/>
        <end position="241"/>
    </location>
</feature>
<dbReference type="PANTHER" id="PTHR33908:SF11">
    <property type="entry name" value="MEMBRANE PROTEIN"/>
    <property type="match status" value="1"/>
</dbReference>
<dbReference type="PANTHER" id="PTHR33908">
    <property type="entry name" value="MANNOSYLTRANSFERASE YKCB-RELATED"/>
    <property type="match status" value="1"/>
</dbReference>
<evidence type="ECO:0000256" key="2">
    <source>
        <dbReference type="ARBA" id="ARBA00022475"/>
    </source>
</evidence>
<keyword evidence="6 8" id="KW-1133">Transmembrane helix</keyword>
<keyword evidence="7 8" id="KW-0472">Membrane</keyword>
<feature type="transmembrane region" description="Helical" evidence="8">
    <location>
        <begin position="96"/>
        <end position="114"/>
    </location>
</feature>
<protein>
    <submittedName>
        <fullName evidence="10">Dolichyl-phosphate-mannose-protein mannosyltransferase</fullName>
    </submittedName>
</protein>
<feature type="transmembrane region" description="Helical" evidence="8">
    <location>
        <begin position="380"/>
        <end position="400"/>
    </location>
</feature>
<feature type="transmembrane region" description="Helical" evidence="8">
    <location>
        <begin position="406"/>
        <end position="426"/>
    </location>
</feature>
<keyword evidence="5 8" id="KW-0812">Transmembrane</keyword>
<keyword evidence="3 10" id="KW-0328">Glycosyltransferase</keyword>
<evidence type="ECO:0000256" key="6">
    <source>
        <dbReference type="ARBA" id="ARBA00022989"/>
    </source>
</evidence>
<evidence type="ECO:0000313" key="10">
    <source>
        <dbReference type="EMBL" id="GAP13479.1"/>
    </source>
</evidence>